<dbReference type="EMBL" id="CM003611">
    <property type="protein sequence ID" value="KYP60517.1"/>
    <property type="molecule type" value="Genomic_DNA"/>
</dbReference>
<evidence type="ECO:0000259" key="1">
    <source>
        <dbReference type="Pfam" id="PF07727"/>
    </source>
</evidence>
<accession>A0A151T0F3</accession>
<dbReference type="InterPro" id="IPR043502">
    <property type="entry name" value="DNA/RNA_pol_sf"/>
</dbReference>
<evidence type="ECO:0000313" key="2">
    <source>
        <dbReference type="EMBL" id="KYP60517.1"/>
    </source>
</evidence>
<dbReference type="PANTHER" id="PTHR43383:SF2">
    <property type="entry name" value="AMIDOHYDROLASE 2 FAMILY PROTEIN"/>
    <property type="match status" value="1"/>
</dbReference>
<dbReference type="Proteomes" id="UP000075243">
    <property type="component" value="Chromosome 9"/>
</dbReference>
<reference evidence="2 3" key="1">
    <citation type="journal article" date="2012" name="Nat. Biotechnol.">
        <title>Draft genome sequence of pigeonpea (Cajanus cajan), an orphan legume crop of resource-poor farmers.</title>
        <authorList>
            <person name="Varshney R.K."/>
            <person name="Chen W."/>
            <person name="Li Y."/>
            <person name="Bharti A.K."/>
            <person name="Saxena R.K."/>
            <person name="Schlueter J.A."/>
            <person name="Donoghue M.T."/>
            <person name="Azam S."/>
            <person name="Fan G."/>
            <person name="Whaley A.M."/>
            <person name="Farmer A.D."/>
            <person name="Sheridan J."/>
            <person name="Iwata A."/>
            <person name="Tuteja R."/>
            <person name="Penmetsa R.V."/>
            <person name="Wu W."/>
            <person name="Upadhyaya H.D."/>
            <person name="Yang S.P."/>
            <person name="Shah T."/>
            <person name="Saxena K.B."/>
            <person name="Michael T."/>
            <person name="McCombie W.R."/>
            <person name="Yang B."/>
            <person name="Zhang G."/>
            <person name="Yang H."/>
            <person name="Wang J."/>
            <person name="Spillane C."/>
            <person name="Cook D.R."/>
            <person name="May G.D."/>
            <person name="Xu X."/>
            <person name="Jackson S.A."/>
        </authorList>
    </citation>
    <scope>NUCLEOTIDE SEQUENCE [LARGE SCALE GENOMIC DNA]</scope>
    <source>
        <strain evidence="3">cv. Asha</strain>
    </source>
</reference>
<dbReference type="InterPro" id="IPR013103">
    <property type="entry name" value="RVT_2"/>
</dbReference>
<proteinExistence type="predicted"/>
<keyword evidence="3" id="KW-1185">Reference proteome</keyword>
<organism evidence="2 3">
    <name type="scientific">Cajanus cajan</name>
    <name type="common">Pigeon pea</name>
    <name type="synonym">Cajanus indicus</name>
    <dbReference type="NCBI Taxonomy" id="3821"/>
    <lineage>
        <taxon>Eukaryota</taxon>
        <taxon>Viridiplantae</taxon>
        <taxon>Streptophyta</taxon>
        <taxon>Embryophyta</taxon>
        <taxon>Tracheophyta</taxon>
        <taxon>Spermatophyta</taxon>
        <taxon>Magnoliopsida</taxon>
        <taxon>eudicotyledons</taxon>
        <taxon>Gunneridae</taxon>
        <taxon>Pentapetalae</taxon>
        <taxon>rosids</taxon>
        <taxon>fabids</taxon>
        <taxon>Fabales</taxon>
        <taxon>Fabaceae</taxon>
        <taxon>Papilionoideae</taxon>
        <taxon>50 kb inversion clade</taxon>
        <taxon>NPAAA clade</taxon>
        <taxon>indigoferoid/millettioid clade</taxon>
        <taxon>Phaseoleae</taxon>
        <taxon>Cajanus</taxon>
    </lineage>
</organism>
<protein>
    <submittedName>
        <fullName evidence="2">Retrovirus-related Pol polyprotein from transposon TNT 1-94</fullName>
    </submittedName>
</protein>
<dbReference type="Pfam" id="PF07727">
    <property type="entry name" value="RVT_2"/>
    <property type="match status" value="1"/>
</dbReference>
<dbReference type="Gramene" id="C.cajan_22266.t">
    <property type="protein sequence ID" value="C.cajan_22266.t.cds1"/>
    <property type="gene ID" value="C.cajan_22266"/>
</dbReference>
<sequence length="273" mass="31429">MDKEIVALEQNQYWIFLTDLPQGKHPIGCKWIYKFKYKADGSIEKYKVRVVAKGYNQQEGEDFFDTFSPIVKYTAIRLILAIATGKQWNLHQLDVNNAFLHGDLKEEVYMIIPLGFKSTKPNQVCKLTKTLYGLKQVSCQWDHKLTFAFLEMGYQQSNFDYSLFVKFVDSHITVLLVYVDDLVLAGDDLNVVKSIMDAKFKIKDLGPLRFFLSLEVVRSSKGIFLTQRKYALELLDDVGLLECKPVTSPMIPNLNLWSKKMVFHILIPSLIPG</sequence>
<gene>
    <name evidence="2" type="ORF">KK1_022923</name>
</gene>
<name>A0A151T0F3_CAJCA</name>
<feature type="domain" description="Reverse transcriptase Ty1/copia-type" evidence="1">
    <location>
        <begin position="17"/>
        <end position="251"/>
    </location>
</feature>
<dbReference type="AlphaFoldDB" id="A0A151T0F3"/>
<dbReference type="SUPFAM" id="SSF56672">
    <property type="entry name" value="DNA/RNA polymerases"/>
    <property type="match status" value="1"/>
</dbReference>
<dbReference type="PANTHER" id="PTHR43383">
    <property type="entry name" value="NODULIN 6"/>
    <property type="match status" value="1"/>
</dbReference>
<evidence type="ECO:0000313" key="3">
    <source>
        <dbReference type="Proteomes" id="UP000075243"/>
    </source>
</evidence>